<proteinExistence type="predicted"/>
<reference evidence="1 2" key="1">
    <citation type="submission" date="2015-05" db="EMBL/GenBank/DDBJ databases">
        <title>Genome sequencing and analysis of members of genus Stenotrophomonas.</title>
        <authorList>
            <person name="Patil P.P."/>
            <person name="Midha S."/>
            <person name="Patil P.B."/>
        </authorList>
    </citation>
    <scope>NUCLEOTIDE SEQUENCE [LARGE SCALE GENOMIC DNA]</scope>
    <source>
        <strain evidence="1 2">DSM 24757</strain>
    </source>
</reference>
<name>A0A0R0D8S9_9GAMM</name>
<sequence length="392" mass="44036">MFLALFDALRAQRVPVTPREWLDLLAALKAGAGEPTPEGLYALARTVLVKDERHYDRFDRAFGQFLGQVASAPDAALSKVIPEDWLNNALQRQLSDEQKAKLQQIGSLDELMKQFAQRLAEQHERHQGGNRWIGTGGTSPFGHSGWHPGGMRVGGQSQHRSAAKVWEKRSFAELDGDAELGPRNLKMALRRLRKFARTGAAEELDMDATIKATARDGGLINIAMRPQRRNAVSVLLLLDIGGSMDDHVAAAEALFGAARAEFKHLVHYYFHNFTYDTLWTHARRAQADEVPTLDVLHRYGADWRVVIVGDAAMHPWEIIAQGGCNEAWNEEPGQVWFERLRAQFPHLVWINPVPQARWQYTQSTTLVQQLVENRMYPLTPDGIAQAMGQLAR</sequence>
<protein>
    <submittedName>
        <fullName evidence="1">von Willebrand factor A</fullName>
    </submittedName>
</protein>
<dbReference type="EMBL" id="LDJM01000047">
    <property type="protein sequence ID" value="KRG74177.1"/>
    <property type="molecule type" value="Genomic_DNA"/>
</dbReference>
<dbReference type="Proteomes" id="UP000050956">
    <property type="component" value="Unassembled WGS sequence"/>
</dbReference>
<accession>A0A0R0D8S9</accession>
<dbReference type="RefSeq" id="WP_057639045.1">
    <property type="nucleotide sequence ID" value="NZ_LDJM01000047.1"/>
</dbReference>
<dbReference type="PANTHER" id="PTHR39338:SF7">
    <property type="entry name" value="BLL6692 PROTEIN"/>
    <property type="match status" value="1"/>
</dbReference>
<organism evidence="1 2">
    <name type="scientific">Stenotrophomonas ginsengisoli</name>
    <dbReference type="NCBI Taxonomy" id="336566"/>
    <lineage>
        <taxon>Bacteria</taxon>
        <taxon>Pseudomonadati</taxon>
        <taxon>Pseudomonadota</taxon>
        <taxon>Gammaproteobacteria</taxon>
        <taxon>Lysobacterales</taxon>
        <taxon>Lysobacteraceae</taxon>
        <taxon>Stenotrophomonas</taxon>
    </lineage>
</organism>
<dbReference type="PANTHER" id="PTHR39338">
    <property type="entry name" value="BLL5662 PROTEIN-RELATED"/>
    <property type="match status" value="1"/>
</dbReference>
<evidence type="ECO:0000313" key="1">
    <source>
        <dbReference type="EMBL" id="KRG74177.1"/>
    </source>
</evidence>
<dbReference type="OrthoDB" id="9764216at2"/>
<evidence type="ECO:0000313" key="2">
    <source>
        <dbReference type="Proteomes" id="UP000050956"/>
    </source>
</evidence>
<dbReference type="PATRIC" id="fig|336566.3.peg.2500"/>
<dbReference type="InterPro" id="IPR008912">
    <property type="entry name" value="Uncharacterised_CoxE"/>
</dbReference>
<keyword evidence="2" id="KW-1185">Reference proteome</keyword>
<dbReference type="STRING" id="336566.ABB30_14625"/>
<comment type="caution">
    <text evidence="1">The sequence shown here is derived from an EMBL/GenBank/DDBJ whole genome shotgun (WGS) entry which is preliminary data.</text>
</comment>
<dbReference type="Pfam" id="PF05762">
    <property type="entry name" value="VWA_CoxE"/>
    <property type="match status" value="1"/>
</dbReference>
<gene>
    <name evidence="1" type="ORF">ABB30_14625</name>
</gene>
<dbReference type="AlphaFoldDB" id="A0A0R0D8S9"/>